<dbReference type="Proteomes" id="UP001198630">
    <property type="component" value="Unassembled WGS sequence"/>
</dbReference>
<gene>
    <name evidence="1" type="ORF">LQ384_09965</name>
</gene>
<evidence type="ECO:0000313" key="1">
    <source>
        <dbReference type="EMBL" id="MCD2111421.1"/>
    </source>
</evidence>
<protein>
    <submittedName>
        <fullName evidence="1">Uncharacterized protein</fullName>
    </submittedName>
</protein>
<accession>A0AAW4XE56</accession>
<dbReference type="EMBL" id="JAJNCO010000004">
    <property type="protein sequence ID" value="MCD2111421.1"/>
    <property type="molecule type" value="Genomic_DNA"/>
</dbReference>
<reference evidence="1" key="1">
    <citation type="submission" date="2021-11" db="EMBL/GenBank/DDBJ databases">
        <title>Development of a sustainable strategy for remediation of hydrocarbon-contaminated territories based on the waste exchange concept.</title>
        <authorList>
            <person name="Elkin A."/>
        </authorList>
    </citation>
    <scope>NUCLEOTIDE SEQUENCE</scope>
    <source>
        <strain evidence="1">IEGM 757</strain>
    </source>
</reference>
<name>A0AAW4XE56_RHORH</name>
<organism evidence="1 2">
    <name type="scientific">Rhodococcus rhodochrous</name>
    <dbReference type="NCBI Taxonomy" id="1829"/>
    <lineage>
        <taxon>Bacteria</taxon>
        <taxon>Bacillati</taxon>
        <taxon>Actinomycetota</taxon>
        <taxon>Actinomycetes</taxon>
        <taxon>Mycobacteriales</taxon>
        <taxon>Nocardiaceae</taxon>
        <taxon>Rhodococcus</taxon>
    </lineage>
</organism>
<dbReference type="AlphaFoldDB" id="A0AAW4XE56"/>
<comment type="caution">
    <text evidence="1">The sequence shown here is derived from an EMBL/GenBank/DDBJ whole genome shotgun (WGS) entry which is preliminary data.</text>
</comment>
<evidence type="ECO:0000313" key="2">
    <source>
        <dbReference type="Proteomes" id="UP001198630"/>
    </source>
</evidence>
<sequence>MASHIPSSSGAMMTSAFSTPAPSVELANPSIPSTMGVPISVEHSDIEEPLVTLLAQLPEGLADLTPHAALELAQQLIAAALGGSPVNTFEAVDSRILSLEYEEGESLDVVYQPLDNQTITVCSDLEEGPIQTLDGLNPYQAKVLALMLLQASLAS</sequence>
<proteinExistence type="predicted"/>